<name>A0A023ZUW5_9CAUD</name>
<evidence type="ECO:0000313" key="2">
    <source>
        <dbReference type="Proteomes" id="UP000024439"/>
    </source>
</evidence>
<organism evidence="1 2">
    <name type="scientific">Escherichia phage vB_EcoM_112</name>
    <dbReference type="NCBI Taxonomy" id="1495285"/>
    <lineage>
        <taxon>Viruses</taxon>
        <taxon>Duplodnaviria</taxon>
        <taxon>Heunggongvirae</taxon>
        <taxon>Uroviricota</taxon>
        <taxon>Caudoviricetes</taxon>
        <taxon>Pantevenvirales</taxon>
        <taxon>Straboviridae</taxon>
        <taxon>Tevenvirinae</taxon>
        <taxon>Tequatrovirus</taxon>
        <taxon>Tequatrovirus e112</taxon>
    </lineage>
</organism>
<accession>A0A023ZUW5</accession>
<gene>
    <name evidence="1" type="ORF">e112_224</name>
</gene>
<keyword evidence="2" id="KW-1185">Reference proteome</keyword>
<dbReference type="GeneID" id="19485363"/>
<dbReference type="RefSeq" id="YP_009030819.1">
    <property type="nucleotide sequence ID" value="NC_024125.2"/>
</dbReference>
<proteinExistence type="predicted"/>
<dbReference type="EMBL" id="KJ668714">
    <property type="protein sequence ID" value="AHY83412.1"/>
    <property type="molecule type" value="Genomic_DNA"/>
</dbReference>
<reference evidence="1 2" key="1">
    <citation type="submission" date="2014-10" db="EMBL/GenBank/DDBJ databases">
        <title>Complete genome sequence of e11/2, a T-even type bacteriophage specific for E. coli O157:H7.</title>
        <authorList>
            <person name="Coffey B."/>
            <person name="Ross P."/>
            <person name="O'Flynn G."/>
            <person name="O'Sullivan O."/>
            <person name="Casey A."/>
            <person name="Callanan M."/>
            <person name="Coffey A."/>
            <person name="McAuliffe O."/>
        </authorList>
    </citation>
    <scope>NUCLEOTIDE SEQUENCE [LARGE SCALE GENOMIC DNA]</scope>
</reference>
<evidence type="ECO:0000313" key="1">
    <source>
        <dbReference type="EMBL" id="AHY83412.1"/>
    </source>
</evidence>
<dbReference type="Proteomes" id="UP000024439">
    <property type="component" value="Segment"/>
</dbReference>
<dbReference type="KEGG" id="vg:19485363"/>
<dbReference type="Pfam" id="PF10902">
    <property type="entry name" value="WYL_2"/>
    <property type="match status" value="1"/>
</dbReference>
<dbReference type="InterPro" id="IPR024401">
    <property type="entry name" value="WYL_prot"/>
</dbReference>
<evidence type="ECO:0008006" key="3">
    <source>
        <dbReference type="Google" id="ProtNLM"/>
    </source>
</evidence>
<protein>
    <recommendedName>
        <fullName evidence="3">Tail fiber protein</fullName>
    </recommendedName>
</protein>
<sequence length="102" mass="11469">MKLTTEQKVAIREILKTKLSMGVSNVVFEKSDGTIRTMKGTRDADFMPTMQTGKLTESTRKESTDMIPVFDVELGAWRGFSIDKLISVNGMKVEHLLQFIGK</sequence>